<dbReference type="EMBL" id="AP006464">
    <property type="protein sequence ID" value="BAD34388.1"/>
    <property type="molecule type" value="Genomic_DNA"/>
</dbReference>
<evidence type="ECO:0000313" key="3">
    <source>
        <dbReference type="Proteomes" id="UP000000763"/>
    </source>
</evidence>
<reference evidence="2" key="1">
    <citation type="submission" date="2003-05" db="EMBL/GenBank/DDBJ databases">
        <title>Oryza sativa nipponbare(GA3) genomic DNA, chromosome 9, BAC clone:B1054C11.</title>
        <authorList>
            <person name="Sasaki T."/>
            <person name="Matsumoto T."/>
            <person name="Katayose Y."/>
        </authorList>
    </citation>
    <scope>NUCLEOTIDE SEQUENCE</scope>
</reference>
<proteinExistence type="predicted"/>
<gene>
    <name evidence="2" type="ORF">B1054C11.3</name>
    <name evidence="1" type="ORF">B1106B03.36</name>
</gene>
<name>Q6EP05_ORYSJ</name>
<reference evidence="1" key="2">
    <citation type="submission" date="2003-05" db="EMBL/GenBank/DDBJ databases">
        <title>Oryza sativa nipponbare(GA3) genomic DNA, chromosome 9, BAC clone:B1106B03.</title>
        <authorList>
            <person name="Sasaki T."/>
            <person name="Matsumoto T."/>
            <person name="Katayose Y."/>
        </authorList>
    </citation>
    <scope>NUCLEOTIDE SEQUENCE</scope>
</reference>
<sequence>MAKLQDTLRQMQEQQQAYEAARQAKAHTQQFYAQPQVVPPYAAQAPVYFAKPAQVVAVRLTPQVTSEPVRPTAP</sequence>
<evidence type="ECO:0000313" key="2">
    <source>
        <dbReference type="EMBL" id="BAD34388.1"/>
    </source>
</evidence>
<dbReference type="AlphaFoldDB" id="Q6EP05"/>
<protein>
    <submittedName>
        <fullName evidence="1">Uncharacterized protein</fullName>
    </submittedName>
</protein>
<evidence type="ECO:0000313" key="1">
    <source>
        <dbReference type="EMBL" id="BAD29615.1"/>
    </source>
</evidence>
<organism evidence="1 3">
    <name type="scientific">Oryza sativa subsp. japonica</name>
    <name type="common">Rice</name>
    <dbReference type="NCBI Taxonomy" id="39947"/>
    <lineage>
        <taxon>Eukaryota</taxon>
        <taxon>Viridiplantae</taxon>
        <taxon>Streptophyta</taxon>
        <taxon>Embryophyta</taxon>
        <taxon>Tracheophyta</taxon>
        <taxon>Spermatophyta</taxon>
        <taxon>Magnoliopsida</taxon>
        <taxon>Liliopsida</taxon>
        <taxon>Poales</taxon>
        <taxon>Poaceae</taxon>
        <taxon>BOP clade</taxon>
        <taxon>Oryzoideae</taxon>
        <taxon>Oryzeae</taxon>
        <taxon>Oryzinae</taxon>
        <taxon>Oryza</taxon>
        <taxon>Oryza sativa</taxon>
    </lineage>
</organism>
<dbReference type="EMBL" id="AP006449">
    <property type="protein sequence ID" value="BAD29615.1"/>
    <property type="molecule type" value="Genomic_DNA"/>
</dbReference>
<reference evidence="3" key="4">
    <citation type="journal article" date="2008" name="Nucleic Acids Res.">
        <title>The rice annotation project database (RAP-DB): 2008 update.</title>
        <authorList>
            <consortium name="The rice annotation project (RAP)"/>
        </authorList>
    </citation>
    <scope>GENOME REANNOTATION</scope>
    <source>
        <strain evidence="3">cv. Nipponbare</strain>
    </source>
</reference>
<reference evidence="3" key="3">
    <citation type="journal article" date="2005" name="Nature">
        <title>The map-based sequence of the rice genome.</title>
        <authorList>
            <consortium name="International rice genome sequencing project (IRGSP)"/>
            <person name="Matsumoto T."/>
            <person name="Wu J."/>
            <person name="Kanamori H."/>
            <person name="Katayose Y."/>
            <person name="Fujisawa M."/>
            <person name="Namiki N."/>
            <person name="Mizuno H."/>
            <person name="Yamamoto K."/>
            <person name="Antonio B.A."/>
            <person name="Baba T."/>
            <person name="Sakata K."/>
            <person name="Nagamura Y."/>
            <person name="Aoki H."/>
            <person name="Arikawa K."/>
            <person name="Arita K."/>
            <person name="Bito T."/>
            <person name="Chiden Y."/>
            <person name="Fujitsuka N."/>
            <person name="Fukunaka R."/>
            <person name="Hamada M."/>
            <person name="Harada C."/>
            <person name="Hayashi A."/>
            <person name="Hijishita S."/>
            <person name="Honda M."/>
            <person name="Hosokawa S."/>
            <person name="Ichikawa Y."/>
            <person name="Idonuma A."/>
            <person name="Iijima M."/>
            <person name="Ikeda M."/>
            <person name="Ikeno M."/>
            <person name="Ito K."/>
            <person name="Ito S."/>
            <person name="Ito T."/>
            <person name="Ito Y."/>
            <person name="Ito Y."/>
            <person name="Iwabuchi A."/>
            <person name="Kamiya K."/>
            <person name="Karasawa W."/>
            <person name="Kurita K."/>
            <person name="Katagiri S."/>
            <person name="Kikuta A."/>
            <person name="Kobayashi H."/>
            <person name="Kobayashi N."/>
            <person name="Machita K."/>
            <person name="Maehara T."/>
            <person name="Masukawa M."/>
            <person name="Mizubayashi T."/>
            <person name="Mukai Y."/>
            <person name="Nagasaki H."/>
            <person name="Nagata Y."/>
            <person name="Naito S."/>
            <person name="Nakashima M."/>
            <person name="Nakama Y."/>
            <person name="Nakamichi Y."/>
            <person name="Nakamura M."/>
            <person name="Meguro A."/>
            <person name="Negishi M."/>
            <person name="Ohta I."/>
            <person name="Ohta T."/>
            <person name="Okamoto M."/>
            <person name="Ono N."/>
            <person name="Saji S."/>
            <person name="Sakaguchi M."/>
            <person name="Sakai K."/>
            <person name="Shibata M."/>
            <person name="Shimokawa T."/>
            <person name="Song J."/>
            <person name="Takazaki Y."/>
            <person name="Terasawa K."/>
            <person name="Tsugane M."/>
            <person name="Tsuji K."/>
            <person name="Ueda S."/>
            <person name="Waki K."/>
            <person name="Yamagata H."/>
            <person name="Yamamoto M."/>
            <person name="Yamamoto S."/>
            <person name="Yamane H."/>
            <person name="Yoshiki S."/>
            <person name="Yoshihara R."/>
            <person name="Yukawa K."/>
            <person name="Zhong H."/>
            <person name="Yano M."/>
            <person name="Yuan Q."/>
            <person name="Ouyang S."/>
            <person name="Liu J."/>
            <person name="Jones K.M."/>
            <person name="Gansberger K."/>
            <person name="Moffat K."/>
            <person name="Hill J."/>
            <person name="Bera J."/>
            <person name="Fadrosh D."/>
            <person name="Jin S."/>
            <person name="Johri S."/>
            <person name="Kim M."/>
            <person name="Overton L."/>
            <person name="Reardon M."/>
            <person name="Tsitrin T."/>
            <person name="Vuong H."/>
            <person name="Weaver B."/>
            <person name="Ciecko A."/>
            <person name="Tallon L."/>
            <person name="Jackson J."/>
            <person name="Pai G."/>
            <person name="Aken S.V."/>
            <person name="Utterback T."/>
            <person name="Reidmuller S."/>
            <person name="Feldblyum T."/>
            <person name="Hsiao J."/>
            <person name="Zismann V."/>
            <person name="Iobst S."/>
            <person name="de Vazeille A.R."/>
            <person name="Buell C.R."/>
            <person name="Ying K."/>
            <person name="Li Y."/>
            <person name="Lu T."/>
            <person name="Huang Y."/>
            <person name="Zhao Q."/>
            <person name="Feng Q."/>
            <person name="Zhang L."/>
            <person name="Zhu J."/>
            <person name="Weng Q."/>
            <person name="Mu J."/>
            <person name="Lu Y."/>
            <person name="Fan D."/>
            <person name="Liu Y."/>
            <person name="Guan J."/>
            <person name="Zhang Y."/>
            <person name="Yu S."/>
            <person name="Liu X."/>
            <person name="Zhang Y."/>
            <person name="Hong G."/>
            <person name="Han B."/>
            <person name="Choisne N."/>
            <person name="Demange N."/>
            <person name="Orjeda G."/>
            <person name="Samain S."/>
            <person name="Cattolico L."/>
            <person name="Pelletier E."/>
            <person name="Couloux A."/>
            <person name="Segurens B."/>
            <person name="Wincker P."/>
            <person name="D'Hont A."/>
            <person name="Scarpelli C."/>
            <person name="Weissenbach J."/>
            <person name="Salanoubat M."/>
            <person name="Quetier F."/>
            <person name="Yu Y."/>
            <person name="Kim H.R."/>
            <person name="Rambo T."/>
            <person name="Currie J."/>
            <person name="Collura K."/>
            <person name="Luo M."/>
            <person name="Yang T."/>
            <person name="Ammiraju J.S.S."/>
            <person name="Engler F."/>
            <person name="Soderlund C."/>
            <person name="Wing R.A."/>
            <person name="Palmer L.E."/>
            <person name="de la Bastide M."/>
            <person name="Spiegel L."/>
            <person name="Nascimento L."/>
            <person name="Zutavern T."/>
            <person name="O'Shaughnessy A."/>
            <person name="Dike S."/>
            <person name="Dedhia N."/>
            <person name="Preston R."/>
            <person name="Balija V."/>
            <person name="McCombie W.R."/>
            <person name="Chow T."/>
            <person name="Chen H."/>
            <person name="Chung M."/>
            <person name="Chen C."/>
            <person name="Shaw J."/>
            <person name="Wu H."/>
            <person name="Hsiao K."/>
            <person name="Chao Y."/>
            <person name="Chu M."/>
            <person name="Cheng C."/>
            <person name="Hour A."/>
            <person name="Lee P."/>
            <person name="Lin S."/>
            <person name="Lin Y."/>
            <person name="Liou J."/>
            <person name="Liu S."/>
            <person name="Hsing Y."/>
            <person name="Raghuvanshi S."/>
            <person name="Mohanty A."/>
            <person name="Bharti A.K."/>
            <person name="Gaur A."/>
            <person name="Gupta V."/>
            <person name="Kumar D."/>
            <person name="Ravi V."/>
            <person name="Vij S."/>
            <person name="Kapur A."/>
            <person name="Khurana P."/>
            <person name="Khurana P."/>
            <person name="Khurana J.P."/>
            <person name="Tyagi A.K."/>
            <person name="Gaikwad K."/>
            <person name="Singh A."/>
            <person name="Dalal V."/>
            <person name="Srivastava S."/>
            <person name="Dixit A."/>
            <person name="Pal A.K."/>
            <person name="Ghazi I.A."/>
            <person name="Yadav M."/>
            <person name="Pandit A."/>
            <person name="Bhargava A."/>
            <person name="Sureshbabu K."/>
            <person name="Batra K."/>
            <person name="Sharma T.R."/>
            <person name="Mohapatra T."/>
            <person name="Singh N.K."/>
            <person name="Messing J."/>
            <person name="Nelson A.B."/>
            <person name="Fuks G."/>
            <person name="Kavchok S."/>
            <person name="Keizer G."/>
            <person name="Linton E."/>
            <person name="Llaca V."/>
            <person name="Song R."/>
            <person name="Tanyolac B."/>
            <person name="Young S."/>
            <person name="Ho-Il K."/>
            <person name="Hahn J.H."/>
            <person name="Sangsakoo G."/>
            <person name="Vanavichit A."/>
            <person name="de Mattos Luiz.A.T."/>
            <person name="Zimmer P.D."/>
            <person name="Malone G."/>
            <person name="Dellagostin O."/>
            <person name="de Oliveira A.C."/>
            <person name="Bevan M."/>
            <person name="Bancroft I."/>
            <person name="Minx P."/>
            <person name="Cordum H."/>
            <person name="Wilson R."/>
            <person name="Cheng Z."/>
            <person name="Jin W."/>
            <person name="Jiang J."/>
            <person name="Leong S.A."/>
            <person name="Iwama H."/>
            <person name="Gojobori T."/>
            <person name="Itoh T."/>
            <person name="Niimura Y."/>
            <person name="Fujii Y."/>
            <person name="Habara T."/>
            <person name="Sakai H."/>
            <person name="Sato Y."/>
            <person name="Wilson G."/>
            <person name="Kumar K."/>
            <person name="McCouch S."/>
            <person name="Juretic N."/>
            <person name="Hoen D."/>
            <person name="Wright S."/>
            <person name="Bruskiewich R."/>
            <person name="Bureau T."/>
            <person name="Miyao A."/>
            <person name="Hirochika H."/>
            <person name="Nishikawa T."/>
            <person name="Kadowaki K."/>
            <person name="Sugiura M."/>
            <person name="Burr B."/>
            <person name="Sasaki T."/>
        </authorList>
    </citation>
    <scope>NUCLEOTIDE SEQUENCE [LARGE SCALE GENOMIC DNA]</scope>
    <source>
        <strain evidence="3">cv. Nipponbare</strain>
    </source>
</reference>
<dbReference type="Proteomes" id="UP000000763">
    <property type="component" value="Chromosome 9"/>
</dbReference>
<accession>Q6EP05</accession>